<gene>
    <name evidence="9" type="ORF">BU24DRAFT_474509</name>
</gene>
<feature type="domain" description="Wax synthase" evidence="8">
    <location>
        <begin position="255"/>
        <end position="342"/>
    </location>
</feature>
<accession>A0A6A5X7X2</accession>
<keyword evidence="10" id="KW-1185">Reference proteome</keyword>
<name>A0A6A5X7X2_9PLEO</name>
<feature type="transmembrane region" description="Helical" evidence="7">
    <location>
        <begin position="27"/>
        <end position="44"/>
    </location>
</feature>
<organism evidence="9 10">
    <name type="scientific">Aaosphaeria arxii CBS 175.79</name>
    <dbReference type="NCBI Taxonomy" id="1450172"/>
    <lineage>
        <taxon>Eukaryota</taxon>
        <taxon>Fungi</taxon>
        <taxon>Dikarya</taxon>
        <taxon>Ascomycota</taxon>
        <taxon>Pezizomycotina</taxon>
        <taxon>Dothideomycetes</taxon>
        <taxon>Pleosporomycetidae</taxon>
        <taxon>Pleosporales</taxon>
        <taxon>Pleosporales incertae sedis</taxon>
        <taxon>Aaosphaeria</taxon>
    </lineage>
</organism>
<evidence type="ECO:0000256" key="2">
    <source>
        <dbReference type="ARBA" id="ARBA00007282"/>
    </source>
</evidence>
<dbReference type="Pfam" id="PF13813">
    <property type="entry name" value="MBOAT_2"/>
    <property type="match status" value="1"/>
</dbReference>
<evidence type="ECO:0000256" key="7">
    <source>
        <dbReference type="SAM" id="Phobius"/>
    </source>
</evidence>
<dbReference type="EMBL" id="ML978080">
    <property type="protein sequence ID" value="KAF2009043.1"/>
    <property type="molecule type" value="Genomic_DNA"/>
</dbReference>
<evidence type="ECO:0000256" key="6">
    <source>
        <dbReference type="ARBA" id="ARBA00023136"/>
    </source>
</evidence>
<dbReference type="GO" id="GO:0008374">
    <property type="term" value="F:O-acyltransferase activity"/>
    <property type="evidence" value="ECO:0007669"/>
    <property type="project" value="InterPro"/>
</dbReference>
<feature type="transmembrane region" description="Helical" evidence="7">
    <location>
        <begin position="6"/>
        <end position="22"/>
    </location>
</feature>
<dbReference type="InterPro" id="IPR032805">
    <property type="entry name" value="Wax_synthase_dom"/>
</dbReference>
<keyword evidence="6 7" id="KW-0472">Membrane</keyword>
<proteinExistence type="inferred from homology"/>
<dbReference type="InterPro" id="IPR044851">
    <property type="entry name" value="Wax_synthase"/>
</dbReference>
<dbReference type="GO" id="GO:0006629">
    <property type="term" value="P:lipid metabolic process"/>
    <property type="evidence" value="ECO:0007669"/>
    <property type="project" value="InterPro"/>
</dbReference>
<evidence type="ECO:0000256" key="3">
    <source>
        <dbReference type="ARBA" id="ARBA00022679"/>
    </source>
</evidence>
<feature type="transmembrane region" description="Helical" evidence="7">
    <location>
        <begin position="227"/>
        <end position="247"/>
    </location>
</feature>
<dbReference type="OrthoDB" id="1077582at2759"/>
<dbReference type="Proteomes" id="UP000799778">
    <property type="component" value="Unassembled WGS sequence"/>
</dbReference>
<dbReference type="GO" id="GO:0016020">
    <property type="term" value="C:membrane"/>
    <property type="evidence" value="ECO:0007669"/>
    <property type="project" value="UniProtKB-SubCell"/>
</dbReference>
<dbReference type="AlphaFoldDB" id="A0A6A5X7X2"/>
<dbReference type="GeneID" id="54290242"/>
<comment type="subcellular location">
    <subcellularLocation>
        <location evidence="1">Membrane</location>
        <topology evidence="1">Multi-pass membrane protein</topology>
    </subcellularLocation>
</comment>
<dbReference type="PANTHER" id="PTHR31595:SF60">
    <property type="entry name" value="BIOSYNTHESIS PROTEIN (TRI7), PUTATIVE (AFU_ORTHOLOGUE AFUA_8G05970)-RELATED"/>
    <property type="match status" value="1"/>
</dbReference>
<evidence type="ECO:0000313" key="10">
    <source>
        <dbReference type="Proteomes" id="UP000799778"/>
    </source>
</evidence>
<evidence type="ECO:0000256" key="1">
    <source>
        <dbReference type="ARBA" id="ARBA00004141"/>
    </source>
</evidence>
<dbReference type="PANTHER" id="PTHR31595">
    <property type="entry name" value="LONG-CHAIN-ALCOHOL O-FATTY-ACYLTRANSFERASE 3-RELATED"/>
    <property type="match status" value="1"/>
</dbReference>
<evidence type="ECO:0000313" key="9">
    <source>
        <dbReference type="EMBL" id="KAF2009043.1"/>
    </source>
</evidence>
<keyword evidence="4 7" id="KW-0812">Transmembrane</keyword>
<sequence>MVHPIFLFLVSFTTNVFVLSFTTPQSLFRLACFLIPIFNVWYMLYSQNTVTFSHPMYANLLGGSIFTFALQYFNLVILRKSCYEQGGPTRTPEGATLQSNQNDKKVNDKIKPVGHTKWLPTATKRLSWGTAHIFDSRGSGNPWEVKNVPRFSTNDPHYIPTKNEFLIRNILICLSSTILLDIVRPSADSSQNEKLFADHKIYFFSRLGSVTVEEISIRFLTTLASTVMTYLLFQAMYSAGAVVMVGLGMSRPDRWRPLFGDIREVYSLRRSWSIFWHQGLTSNITAPAKYFTFKIFGLRKGSILARYVFTIITFALSGAMHTCGELAAGITPAESGTIQFFTTQALGIVIEDIFSWAWKRFNGNSEPRWYQKVMGFAWVVLWFTWSMPVWTYPASKRSQGESILPFSIIDHF</sequence>
<reference evidence="9" key="1">
    <citation type="journal article" date="2020" name="Stud. Mycol.">
        <title>101 Dothideomycetes genomes: a test case for predicting lifestyles and emergence of pathogens.</title>
        <authorList>
            <person name="Haridas S."/>
            <person name="Albert R."/>
            <person name="Binder M."/>
            <person name="Bloem J."/>
            <person name="Labutti K."/>
            <person name="Salamov A."/>
            <person name="Andreopoulos B."/>
            <person name="Baker S."/>
            <person name="Barry K."/>
            <person name="Bills G."/>
            <person name="Bluhm B."/>
            <person name="Cannon C."/>
            <person name="Castanera R."/>
            <person name="Culley D."/>
            <person name="Daum C."/>
            <person name="Ezra D."/>
            <person name="Gonzalez J."/>
            <person name="Henrissat B."/>
            <person name="Kuo A."/>
            <person name="Liang C."/>
            <person name="Lipzen A."/>
            <person name="Lutzoni F."/>
            <person name="Magnuson J."/>
            <person name="Mondo S."/>
            <person name="Nolan M."/>
            <person name="Ohm R."/>
            <person name="Pangilinan J."/>
            <person name="Park H.-J."/>
            <person name="Ramirez L."/>
            <person name="Alfaro M."/>
            <person name="Sun H."/>
            <person name="Tritt A."/>
            <person name="Yoshinaga Y."/>
            <person name="Zwiers L.-H."/>
            <person name="Turgeon B."/>
            <person name="Goodwin S."/>
            <person name="Spatafora J."/>
            <person name="Crous P."/>
            <person name="Grigoriev I."/>
        </authorList>
    </citation>
    <scope>NUCLEOTIDE SEQUENCE</scope>
    <source>
        <strain evidence="9">CBS 175.79</strain>
    </source>
</reference>
<dbReference type="RefSeq" id="XP_033377382.1">
    <property type="nucleotide sequence ID" value="XM_033532845.1"/>
</dbReference>
<keyword evidence="3" id="KW-0808">Transferase</keyword>
<evidence type="ECO:0000256" key="5">
    <source>
        <dbReference type="ARBA" id="ARBA00022989"/>
    </source>
</evidence>
<evidence type="ECO:0000256" key="4">
    <source>
        <dbReference type="ARBA" id="ARBA00022692"/>
    </source>
</evidence>
<feature type="transmembrane region" description="Helical" evidence="7">
    <location>
        <begin position="56"/>
        <end position="78"/>
    </location>
</feature>
<protein>
    <recommendedName>
        <fullName evidence="8">Wax synthase domain-containing protein</fullName>
    </recommendedName>
</protein>
<keyword evidence="5 7" id="KW-1133">Transmembrane helix</keyword>
<evidence type="ECO:0000259" key="8">
    <source>
        <dbReference type="Pfam" id="PF13813"/>
    </source>
</evidence>
<comment type="similarity">
    <text evidence="2">Belongs to the wax synthase family.</text>
</comment>